<feature type="chain" id="PRO_5011692084" description="DUF3570 domain-containing protein" evidence="1">
    <location>
        <begin position="22"/>
        <end position="402"/>
    </location>
</feature>
<name>A0A1H8YU80_9FLAO</name>
<evidence type="ECO:0000313" key="3">
    <source>
        <dbReference type="Proteomes" id="UP000198648"/>
    </source>
</evidence>
<protein>
    <recommendedName>
        <fullName evidence="4">DUF3570 domain-containing protein</fullName>
    </recommendedName>
</protein>
<dbReference type="RefSeq" id="WP_091464021.1">
    <property type="nucleotide sequence ID" value="NZ_FOEI01000001.1"/>
</dbReference>
<feature type="signal peptide" evidence="1">
    <location>
        <begin position="1"/>
        <end position="21"/>
    </location>
</feature>
<dbReference type="Proteomes" id="UP000198648">
    <property type="component" value="Unassembled WGS sequence"/>
</dbReference>
<dbReference type="Pfam" id="PF12094">
    <property type="entry name" value="DUF3570"/>
    <property type="match status" value="1"/>
</dbReference>
<dbReference type="AlphaFoldDB" id="A0A1H8YU80"/>
<evidence type="ECO:0000256" key="1">
    <source>
        <dbReference type="SAM" id="SignalP"/>
    </source>
</evidence>
<gene>
    <name evidence="2" type="ORF">SAMN05444005_101236</name>
</gene>
<keyword evidence="1" id="KW-0732">Signal</keyword>
<dbReference type="InterPro" id="IPR021953">
    <property type="entry name" value="DUF3570"/>
</dbReference>
<dbReference type="STRING" id="1299341.SAMN05444005_101236"/>
<sequence length="402" mass="45951">MKKRLITASFLAFLLSNQTKAQDTTSDSTAYKKQKLKIEEVNFISSYYSQDGNNSAVTGGLGTEKLTDIATTLDIKVSRRDKKNRKQLYGFELGVDSYSSASSDKIDPNTVTSASYQDMRVYPSLNFSVENEEKRQIVSTGVSASAEFDYFSLGANVGFTKYSKNKNTEFNIKGMAFFDTWKVILPIELRNNPDPNYKQGDSKPRTSYNLGLTLSQIINKNFQMAFLVDAGYQQGLLATKFNRVYFNDVAATVKSENLPDTRFKLPIGLRSSYFLGDNIILRSFYRYYWDNWNINSHTISFEPTLKLSAFSSISIPYRFYTQNAAKYFQPIFQHDLGDEYFTSDYDLSAFSSNMIGIGYKIIDHNKGLFHAKHFNSLELRYGFYHRNNGLESHILTLAMKFK</sequence>
<keyword evidence="3" id="KW-1185">Reference proteome</keyword>
<organism evidence="2 3">
    <name type="scientific">Flavobacterium urocaniciphilum</name>
    <dbReference type="NCBI Taxonomy" id="1299341"/>
    <lineage>
        <taxon>Bacteria</taxon>
        <taxon>Pseudomonadati</taxon>
        <taxon>Bacteroidota</taxon>
        <taxon>Flavobacteriia</taxon>
        <taxon>Flavobacteriales</taxon>
        <taxon>Flavobacteriaceae</taxon>
        <taxon>Flavobacterium</taxon>
    </lineage>
</organism>
<evidence type="ECO:0008006" key="4">
    <source>
        <dbReference type="Google" id="ProtNLM"/>
    </source>
</evidence>
<accession>A0A1H8YU80</accession>
<proteinExistence type="predicted"/>
<reference evidence="2 3" key="1">
    <citation type="submission" date="2016-10" db="EMBL/GenBank/DDBJ databases">
        <authorList>
            <person name="de Groot N.N."/>
        </authorList>
    </citation>
    <scope>NUCLEOTIDE SEQUENCE [LARGE SCALE GENOMIC DNA]</scope>
    <source>
        <strain evidence="2 3">DSM 27078</strain>
    </source>
</reference>
<evidence type="ECO:0000313" key="2">
    <source>
        <dbReference type="EMBL" id="SEP55750.1"/>
    </source>
</evidence>
<dbReference type="OrthoDB" id="5450709at2"/>
<dbReference type="EMBL" id="FOEI01000001">
    <property type="protein sequence ID" value="SEP55750.1"/>
    <property type="molecule type" value="Genomic_DNA"/>
</dbReference>